<keyword evidence="2" id="KW-0812">Transmembrane</keyword>
<feature type="region of interest" description="Disordered" evidence="4">
    <location>
        <begin position="1"/>
        <end position="109"/>
    </location>
</feature>
<dbReference type="OrthoDB" id="9769707at2"/>
<accession>A0A4Y8ZXG1</accession>
<protein>
    <recommendedName>
        <fullName evidence="5">Bacterial surface antigen (D15) domain-containing protein</fullName>
    </recommendedName>
</protein>
<evidence type="ECO:0000259" key="5">
    <source>
        <dbReference type="Pfam" id="PF01103"/>
    </source>
</evidence>
<keyword evidence="3" id="KW-0472">Membrane</keyword>
<keyword evidence="2" id="KW-1134">Transmembrane beta strand</keyword>
<dbReference type="GO" id="GO:0019867">
    <property type="term" value="C:outer membrane"/>
    <property type="evidence" value="ECO:0007669"/>
    <property type="project" value="InterPro"/>
</dbReference>
<keyword evidence="7" id="KW-1185">Reference proteome</keyword>
<evidence type="ECO:0000313" key="6">
    <source>
        <dbReference type="EMBL" id="TFI59915.1"/>
    </source>
</evidence>
<feature type="compositionally biased region" description="Low complexity" evidence="4">
    <location>
        <begin position="1"/>
        <end position="27"/>
    </location>
</feature>
<dbReference type="Gene3D" id="3.10.20.310">
    <property type="entry name" value="membrane protein fhac"/>
    <property type="match status" value="1"/>
</dbReference>
<dbReference type="PANTHER" id="PTHR12815:SF42">
    <property type="entry name" value="BACTERIAL SURFACE ANTIGEN (D15) DOMAIN-CONTAINING PROTEIN"/>
    <property type="match status" value="1"/>
</dbReference>
<evidence type="ECO:0000256" key="1">
    <source>
        <dbReference type="ARBA" id="ARBA00004370"/>
    </source>
</evidence>
<evidence type="ECO:0000256" key="3">
    <source>
        <dbReference type="ARBA" id="ARBA00023136"/>
    </source>
</evidence>
<dbReference type="InterPro" id="IPR039910">
    <property type="entry name" value="D15-like"/>
</dbReference>
<dbReference type="Proteomes" id="UP000298213">
    <property type="component" value="Unassembled WGS sequence"/>
</dbReference>
<dbReference type="InterPro" id="IPR000184">
    <property type="entry name" value="Bac_surfAg_D15"/>
</dbReference>
<feature type="domain" description="Bacterial surface antigen (D15)" evidence="5">
    <location>
        <begin position="394"/>
        <end position="701"/>
    </location>
</feature>
<evidence type="ECO:0000256" key="2">
    <source>
        <dbReference type="ARBA" id="ARBA00022452"/>
    </source>
</evidence>
<organism evidence="6 7">
    <name type="scientific">Sphingomonas parva</name>
    <dbReference type="NCBI Taxonomy" id="2555898"/>
    <lineage>
        <taxon>Bacteria</taxon>
        <taxon>Pseudomonadati</taxon>
        <taxon>Pseudomonadota</taxon>
        <taxon>Alphaproteobacteria</taxon>
        <taxon>Sphingomonadales</taxon>
        <taxon>Sphingomonadaceae</taxon>
        <taxon>Sphingomonas</taxon>
    </lineage>
</organism>
<comment type="caution">
    <text evidence="6">The sequence shown here is derived from an EMBL/GenBank/DDBJ whole genome shotgun (WGS) entry which is preliminary data.</text>
</comment>
<gene>
    <name evidence="6" type="ORF">E2493_01290</name>
</gene>
<comment type="subcellular location">
    <subcellularLocation>
        <location evidence="1">Membrane</location>
    </subcellularLocation>
</comment>
<dbReference type="EMBL" id="SPDV01000002">
    <property type="protein sequence ID" value="TFI59915.1"/>
    <property type="molecule type" value="Genomic_DNA"/>
</dbReference>
<evidence type="ECO:0000313" key="7">
    <source>
        <dbReference type="Proteomes" id="UP000298213"/>
    </source>
</evidence>
<sequence>MTVASPAGAQMPAPSASQSPPAASEEAIVPDSQFEEALPPLDPALGQPLEPLEDFDVKDAPPVTAQGEIIPDAPISDPALTEPLSPLATFDVQTPPAGTESEEDAPGPVEPVRYTLEIEGLDQVGLEGNFRDLSALEDADGEATNGSQVQQRADEDELLAVRLLRSEGYYDATAVSTIEQLPEPGRLRVVLTAVPGQRYSFGQIAITGPETQPPGIAREALPLKSGQPIVAIDVEAAEANVRLRLPQQGYPFAEVGLRDILLDPATRLGDYTLPVEPGPRSSFAGFTTEGDLAFDAEHVGVLARFRRGELFDQRKVDDLREAMIATNLFSTVSAEPVRTGETAPDGTEYVNILVRQDAGPARSLAGSVGYSTGEGFRAEGTWEHRNFFPPEGAIRATAIAGTQEQTVRLQFRRANAGKRDRTVLVQAEAGRRDYAAFRGYTARLHGLISRESTPIWQKKWTWAYGAEIIATNESRIGEPELSIGDAFFLAGVTGQLGYDASNSLLDPTRGFRLLGRINPETSLRDPGQPYVRNFLDGSAYFPATDSLTIAGRARVGSIYGAELNELAPSRRIYAGGGGSVRGFGYQELGPKEVLPNPKFDPTDPDEKDDPTILVPTGGRSVVEFALEARYRFGNYGIVPFIDAGQVYTSQYPKLSDLRFGVGIGGRLYTNFGPIRADVAIPLGRREGESKVAVYVSIGQAF</sequence>
<name>A0A4Y8ZXG1_9SPHN</name>
<evidence type="ECO:0000256" key="4">
    <source>
        <dbReference type="SAM" id="MobiDB-lite"/>
    </source>
</evidence>
<dbReference type="Pfam" id="PF01103">
    <property type="entry name" value="Omp85"/>
    <property type="match status" value="1"/>
</dbReference>
<proteinExistence type="predicted"/>
<dbReference type="Gene3D" id="2.40.160.50">
    <property type="entry name" value="membrane protein fhac: a member of the omp85/tpsb transporter family"/>
    <property type="match status" value="1"/>
</dbReference>
<dbReference type="PANTHER" id="PTHR12815">
    <property type="entry name" value="SORTING AND ASSEMBLY MACHINERY SAMM50 PROTEIN FAMILY MEMBER"/>
    <property type="match status" value="1"/>
</dbReference>
<dbReference type="AlphaFoldDB" id="A0A4Y8ZXG1"/>
<reference evidence="6 7" key="1">
    <citation type="submission" date="2019-03" db="EMBL/GenBank/DDBJ databases">
        <title>Genome sequence of Sphingomonas sp. 17J27-24.</title>
        <authorList>
            <person name="Kim M."/>
            <person name="Maeng S."/>
            <person name="Sathiyaraj S."/>
        </authorList>
    </citation>
    <scope>NUCLEOTIDE SEQUENCE [LARGE SCALE GENOMIC DNA]</scope>
    <source>
        <strain evidence="6 7">17J27-24</strain>
    </source>
</reference>